<dbReference type="InterPro" id="IPR013792">
    <property type="entry name" value="RNA3'P_cycl/enolpyr_Trfase_a/b"/>
</dbReference>
<dbReference type="SUPFAM" id="SSF55205">
    <property type="entry name" value="EPT/RTPC-like"/>
    <property type="match status" value="2"/>
</dbReference>
<protein>
    <recommendedName>
        <fullName evidence="5 6">RNA 3'-terminal phosphate cyclase</fullName>
        <shortName evidence="5">RNA cyclase</shortName>
        <shortName evidence="5">RNA-3'-phosphate cyclase</shortName>
        <ecNumber evidence="5 6">6.5.1.4</ecNumber>
    </recommendedName>
</protein>
<feature type="binding site" evidence="5">
    <location>
        <begin position="292"/>
        <end position="296"/>
    </location>
    <ligand>
        <name>ATP</name>
        <dbReference type="ChEBI" id="CHEBI:30616"/>
    </ligand>
</feature>
<dbReference type="OrthoDB" id="9789235at2"/>
<comment type="subcellular location">
    <subcellularLocation>
        <location evidence="5">Cytoplasm</location>
    </subcellularLocation>
</comment>
<dbReference type="InterPro" id="IPR013791">
    <property type="entry name" value="RNA3'-term_phos_cycl_insert"/>
</dbReference>
<feature type="domain" description="RNA 3'-terminal phosphate cyclase insert" evidence="8">
    <location>
        <begin position="190"/>
        <end position="283"/>
    </location>
</feature>
<evidence type="ECO:0000313" key="10">
    <source>
        <dbReference type="Proteomes" id="UP000294325"/>
    </source>
</evidence>
<organism evidence="9 10">
    <name type="scientific">Nitrosococcus wardiae</name>
    <dbReference type="NCBI Taxonomy" id="1814290"/>
    <lineage>
        <taxon>Bacteria</taxon>
        <taxon>Pseudomonadati</taxon>
        <taxon>Pseudomonadota</taxon>
        <taxon>Gammaproteobacteria</taxon>
        <taxon>Chromatiales</taxon>
        <taxon>Chromatiaceae</taxon>
        <taxon>Nitrosococcus</taxon>
    </lineage>
</organism>
<dbReference type="InterPro" id="IPR017770">
    <property type="entry name" value="RNA3'_term_phos_cyc_type_1"/>
</dbReference>
<keyword evidence="3 5" id="KW-0547">Nucleotide-binding</keyword>
<dbReference type="InterPro" id="IPR023797">
    <property type="entry name" value="RNA3'_phos_cyclase_dom"/>
</dbReference>
<dbReference type="Pfam" id="PF01137">
    <property type="entry name" value="RTC"/>
    <property type="match status" value="1"/>
</dbReference>
<evidence type="ECO:0000256" key="4">
    <source>
        <dbReference type="ARBA" id="ARBA00024481"/>
    </source>
</evidence>
<dbReference type="Gene3D" id="3.30.360.20">
    <property type="entry name" value="RNA 3'-terminal phosphate cyclase, insert domain"/>
    <property type="match status" value="1"/>
</dbReference>
<gene>
    <name evidence="5" type="primary">rtcA</name>
    <name evidence="9" type="ORF">E3U44_14385</name>
</gene>
<dbReference type="EC" id="6.5.1.4" evidence="5 6"/>
<dbReference type="KEGG" id="nwr:E3U44_14385"/>
<evidence type="ECO:0000259" key="8">
    <source>
        <dbReference type="Pfam" id="PF05189"/>
    </source>
</evidence>
<feature type="domain" description="RNA 3'-terminal phosphate cyclase" evidence="7">
    <location>
        <begin position="18"/>
        <end position="335"/>
    </location>
</feature>
<keyword evidence="2 5" id="KW-0436">Ligase</keyword>
<dbReference type="PANTHER" id="PTHR11096:SF0">
    <property type="entry name" value="RNA 3'-TERMINAL PHOSPHATE CYCLASE"/>
    <property type="match status" value="1"/>
</dbReference>
<dbReference type="GO" id="GO:0005737">
    <property type="term" value="C:cytoplasm"/>
    <property type="evidence" value="ECO:0007669"/>
    <property type="project" value="UniProtKB-SubCell"/>
</dbReference>
<evidence type="ECO:0000259" key="7">
    <source>
        <dbReference type="Pfam" id="PF01137"/>
    </source>
</evidence>
<dbReference type="NCBIfam" id="TIGR03399">
    <property type="entry name" value="RNA_3prim_cycl"/>
    <property type="match status" value="1"/>
</dbReference>
<feature type="active site" description="Tele-AMP-histidine intermediate" evidence="5">
    <location>
        <position position="317"/>
    </location>
</feature>
<proteinExistence type="inferred from homology"/>
<dbReference type="Gene3D" id="3.65.10.20">
    <property type="entry name" value="RNA 3'-terminal phosphate cyclase domain"/>
    <property type="match status" value="1"/>
</dbReference>
<comment type="similarity">
    <text evidence="1 5">Belongs to the RNA 3'-terminal cyclase family. Type 1 subfamily.</text>
</comment>
<dbReference type="SUPFAM" id="SSF52913">
    <property type="entry name" value="RNA 3'-terminal phosphate cyclase, RPTC, insert domain"/>
    <property type="match status" value="1"/>
</dbReference>
<dbReference type="NCBIfam" id="NF003246">
    <property type="entry name" value="PRK04204.1-2"/>
    <property type="match status" value="1"/>
</dbReference>
<evidence type="ECO:0000256" key="6">
    <source>
        <dbReference type="NCBIfam" id="TIGR03399"/>
    </source>
</evidence>
<sequence>MARGENISSELLIIDGSIGEGGGQILRTSLALSLCLNKPFRIINIRSRRKKPGLRPQHLAAVRAAVEVGNARVQGADIGSQALTFLPERIKTGPYRFDIGTAGSTSLVLQTVLPALLQAKRVSQLALIGGTHNPLAPPFEFLQQAFVPLINRMGPSLKIELEQPGFYPAGGGMVHVHIDPRDRLEPIHLLERGNIVDIQVCVLLSRLPDHIAQRELQVLSKALDIRKEQQIITLVSNARGSGNAVTVSVISEFITEVFTGFGERGVRAETVAQRLAGKVQRYLQAKVAVSEYMADQLLLPMALAGAGSMLTVQPSLHTKTNIEVLQQFMPLEVSVQEQAPDRWMIALQAR</sequence>
<dbReference type="InterPro" id="IPR000228">
    <property type="entry name" value="RNA3'_term_phos_cyc"/>
</dbReference>
<dbReference type="GO" id="GO:0005524">
    <property type="term" value="F:ATP binding"/>
    <property type="evidence" value="ECO:0007669"/>
    <property type="project" value="UniProtKB-KW"/>
</dbReference>
<evidence type="ECO:0000256" key="3">
    <source>
        <dbReference type="ARBA" id="ARBA00022741"/>
    </source>
</evidence>
<dbReference type="PANTHER" id="PTHR11096">
    <property type="entry name" value="RNA 3' TERMINAL PHOSPHATE CYCLASE"/>
    <property type="match status" value="1"/>
</dbReference>
<keyword evidence="5" id="KW-0963">Cytoplasm</keyword>
<dbReference type="Proteomes" id="UP000294325">
    <property type="component" value="Chromosome"/>
</dbReference>
<evidence type="ECO:0000256" key="2">
    <source>
        <dbReference type="ARBA" id="ARBA00022598"/>
    </source>
</evidence>
<dbReference type="Pfam" id="PF05189">
    <property type="entry name" value="RTC_insert"/>
    <property type="match status" value="1"/>
</dbReference>
<evidence type="ECO:0000256" key="1">
    <source>
        <dbReference type="ARBA" id="ARBA00009206"/>
    </source>
</evidence>
<dbReference type="GO" id="GO:0003963">
    <property type="term" value="F:RNA-3'-phosphate cyclase activity"/>
    <property type="evidence" value="ECO:0007669"/>
    <property type="project" value="UniProtKB-UniRule"/>
</dbReference>
<feature type="binding site" evidence="5">
    <location>
        <position position="110"/>
    </location>
    <ligand>
        <name>ATP</name>
        <dbReference type="ChEBI" id="CHEBI:30616"/>
    </ligand>
</feature>
<name>A0A4P7C236_9GAMM</name>
<accession>A0A4P7C236</accession>
<comment type="catalytic activity">
    <reaction evidence="4 5">
        <text>a 3'-end 3'-phospho-ribonucleotide-RNA + ATP = a 3'-end 2',3'-cyclophospho-ribonucleotide-RNA + AMP + diphosphate</text>
        <dbReference type="Rhea" id="RHEA:23976"/>
        <dbReference type="Rhea" id="RHEA-COMP:10463"/>
        <dbReference type="Rhea" id="RHEA-COMP:10464"/>
        <dbReference type="ChEBI" id="CHEBI:30616"/>
        <dbReference type="ChEBI" id="CHEBI:33019"/>
        <dbReference type="ChEBI" id="CHEBI:83062"/>
        <dbReference type="ChEBI" id="CHEBI:83064"/>
        <dbReference type="ChEBI" id="CHEBI:456215"/>
        <dbReference type="EC" id="6.5.1.4"/>
    </reaction>
</comment>
<evidence type="ECO:0000256" key="5">
    <source>
        <dbReference type="HAMAP-Rule" id="MF_00200"/>
    </source>
</evidence>
<dbReference type="GO" id="GO:0006396">
    <property type="term" value="P:RNA processing"/>
    <property type="evidence" value="ECO:0007669"/>
    <property type="project" value="UniProtKB-UniRule"/>
</dbReference>
<dbReference type="InterPro" id="IPR036553">
    <property type="entry name" value="RPTC_insert"/>
</dbReference>
<evidence type="ECO:0000313" key="9">
    <source>
        <dbReference type="EMBL" id="QBQ55564.1"/>
    </source>
</evidence>
<dbReference type="HAMAP" id="MF_00200">
    <property type="entry name" value="RTC"/>
    <property type="match status" value="1"/>
</dbReference>
<dbReference type="RefSeq" id="WP_134358821.1">
    <property type="nucleotide sequence ID" value="NZ_CP038033.1"/>
</dbReference>
<keyword evidence="10" id="KW-1185">Reference proteome</keyword>
<dbReference type="InterPro" id="IPR037136">
    <property type="entry name" value="RNA3'_phos_cyclase_dom_sf"/>
</dbReference>
<dbReference type="EMBL" id="CP038033">
    <property type="protein sequence ID" value="QBQ55564.1"/>
    <property type="molecule type" value="Genomic_DNA"/>
</dbReference>
<dbReference type="AlphaFoldDB" id="A0A4P7C236"/>
<keyword evidence="5" id="KW-0067">ATP-binding</keyword>
<reference evidence="9 10" key="1">
    <citation type="submission" date="2019-03" db="EMBL/GenBank/DDBJ databases">
        <title>The genome sequence of Nitrosococcus wardiae strain D1FHST reveals the archetypal metabolic capacity of ammonia-oxidizing Gammaproteobacteria.</title>
        <authorList>
            <person name="Wang L."/>
            <person name="Lim C.K."/>
            <person name="Hanson T.E."/>
            <person name="Dang H."/>
            <person name="Klotz M.G."/>
        </authorList>
    </citation>
    <scope>NUCLEOTIDE SEQUENCE [LARGE SCALE GENOMIC DNA]</scope>
    <source>
        <strain evidence="9 10">D1FHS</strain>
    </source>
</reference>
<comment type="function">
    <text evidence="5">Catalyzes the conversion of 3'-phosphate to a 2',3'-cyclic phosphodiester at the end of RNA. The mechanism of action of the enzyme occurs in 3 steps: (A) adenylation of the enzyme by ATP; (B) transfer of adenylate to an RNA-N3'P to produce RNA-N3'PP5'A; (C) and attack of the adjacent 2'-hydroxyl on the 3'-phosphorus in the diester linkage to produce the cyclic end product. The biological role of this enzyme is unknown but it is likely to function in some aspects of cellular RNA processing.</text>
</comment>
<dbReference type="PIRSF" id="PIRSF005378">
    <property type="entry name" value="RNA3'_term_phos_cycl_euk"/>
    <property type="match status" value="1"/>
</dbReference>